<organism evidence="1">
    <name type="scientific">Hirondellea gigas</name>
    <dbReference type="NCBI Taxonomy" id="1518452"/>
    <lineage>
        <taxon>Eukaryota</taxon>
        <taxon>Metazoa</taxon>
        <taxon>Ecdysozoa</taxon>
        <taxon>Arthropoda</taxon>
        <taxon>Crustacea</taxon>
        <taxon>Multicrustacea</taxon>
        <taxon>Malacostraca</taxon>
        <taxon>Eumalacostraca</taxon>
        <taxon>Peracarida</taxon>
        <taxon>Amphipoda</taxon>
        <taxon>Amphilochidea</taxon>
        <taxon>Lysianassida</taxon>
        <taxon>Lysianassidira</taxon>
        <taxon>Lysianassoidea</taxon>
        <taxon>Lysianassidae</taxon>
        <taxon>Hirondellea</taxon>
    </lineage>
</organism>
<dbReference type="PANTHER" id="PTHR45913">
    <property type="entry name" value="EPM2A-INTERACTING PROTEIN 1"/>
    <property type="match status" value="1"/>
</dbReference>
<reference evidence="1" key="1">
    <citation type="journal article" date="2018" name="Biosci. Biotechnol. Biochem.">
        <title>Polysaccharide hydrolase of the hadal zone amphipods Hirondellea gigas.</title>
        <authorList>
            <person name="Kobayashi H."/>
            <person name="Nagahama T."/>
            <person name="Arai W."/>
            <person name="Sasagawa Y."/>
            <person name="Umeda M."/>
            <person name="Hayashi T."/>
            <person name="Nikaido I."/>
            <person name="Watanabe H."/>
            <person name="Oguri K."/>
            <person name="Kitazato H."/>
            <person name="Fujioka K."/>
            <person name="Kido Y."/>
            <person name="Takami H."/>
        </authorList>
    </citation>
    <scope>NUCLEOTIDE SEQUENCE</scope>
    <source>
        <tissue evidence="1">Whole body</tissue>
    </source>
</reference>
<dbReference type="AlphaFoldDB" id="A0A2P2IFH6"/>
<dbReference type="EMBL" id="IACF01007176">
    <property type="protein sequence ID" value="LAB72759.1"/>
    <property type="molecule type" value="mRNA"/>
</dbReference>
<accession>A0A2P2IFH6</accession>
<name>A0A2P2IFH6_9CRUS</name>
<protein>
    <submittedName>
        <fullName evidence="1">Protein FAM200B-like</fullName>
    </submittedName>
</protein>
<evidence type="ECO:0000313" key="1">
    <source>
        <dbReference type="EMBL" id="LAB72759.1"/>
    </source>
</evidence>
<proteinExistence type="evidence at transcript level"/>
<sequence length="152" mass="17575">MDKFIIKKRKAGENAVDNKQNVAAIVETTHESAVEWSALVSKKCTGKISKPRLYNKDYMKLGFTFSGNENNRCPQFLVCDDILANKSMVPNKLKHHFNLKHSHWSEKSVQYFIHLWKSIKKQSATFTKRMKTSEKVQEANYLVAQIIAKNKE</sequence>
<dbReference type="PANTHER" id="PTHR45913:SF19">
    <property type="entry name" value="LOW QUALITY PROTEIN: ZINC FINGER BED DOMAIN-CONTAINING PROTEIN 5-LIKE"/>
    <property type="match status" value="1"/>
</dbReference>